<evidence type="ECO:0000256" key="2">
    <source>
        <dbReference type="ARBA" id="ARBA00022448"/>
    </source>
</evidence>
<reference evidence="7 8" key="1">
    <citation type="submission" date="2019-06" db="EMBL/GenBank/DDBJ databases">
        <title>Quisquiliibacterium sp. nov., isolated from a maize field.</title>
        <authorList>
            <person name="Lin S.-Y."/>
            <person name="Tsai C.-F."/>
            <person name="Young C.-C."/>
        </authorList>
    </citation>
    <scope>NUCLEOTIDE SEQUENCE [LARGE SCALE GENOMIC DNA]</scope>
    <source>
        <strain evidence="7 8">CC-CFT501</strain>
    </source>
</reference>
<dbReference type="InterPro" id="IPR051010">
    <property type="entry name" value="BCAA_transport"/>
</dbReference>
<dbReference type="SUPFAM" id="SSF53822">
    <property type="entry name" value="Periplasmic binding protein-like I"/>
    <property type="match status" value="1"/>
</dbReference>
<keyword evidence="8" id="KW-1185">Reference proteome</keyword>
<dbReference type="PANTHER" id="PTHR30483">
    <property type="entry name" value="LEUCINE-SPECIFIC-BINDING PROTEIN"/>
    <property type="match status" value="1"/>
</dbReference>
<dbReference type="GO" id="GO:0006865">
    <property type="term" value="P:amino acid transport"/>
    <property type="evidence" value="ECO:0007669"/>
    <property type="project" value="UniProtKB-KW"/>
</dbReference>
<keyword evidence="2" id="KW-0813">Transport</keyword>
<feature type="signal peptide" evidence="5">
    <location>
        <begin position="1"/>
        <end position="25"/>
    </location>
</feature>
<evidence type="ECO:0000313" key="8">
    <source>
        <dbReference type="Proteomes" id="UP000321548"/>
    </source>
</evidence>
<sequence>MSKKLAFAAFSVAFAAAAASPMAYAQSGTVKVAWIDPLSGMMAPLGQNMVRSWQYAADLANQGKWAGDVKFEVVPFDNKLSPQESLTVLKSIIDQGIRYIVQGNGSGVAIALADAVSKHNARNPGKEIVYLNYAAVDPVLTNEKCDFWHFRIDINSDMKMEALTAYMEKRPEIKKVYLINQDYAFGHSVERAAEEYLKRKRPDVEIVGKDRHPLAQVRDFAPYVAKIKAAGADTIITGNWGADLALLVKAAKDAGLTANFYTYYAGTTGVPTAMGAAGEDRVRYVGYWNSSDPSPEGAKVVEGFKKKFNDDYYTMATYTSFKLLSEAMKKAKSTDPKAVAFAMEGLKVQSLAGEVEMRATDHQLQQAVYISSWQKVDGKTVKYDQENTGYGWRTEAKIEAYVASQPTSCNMKRPAR</sequence>
<dbReference type="PRINTS" id="PR00337">
    <property type="entry name" value="LEUILEVALBP"/>
</dbReference>
<comment type="similarity">
    <text evidence="1">Belongs to the leucine-binding protein family.</text>
</comment>
<name>A0A5C8P1F9_9BURK</name>
<feature type="domain" description="Leucine-binding protein" evidence="6">
    <location>
        <begin position="29"/>
        <end position="374"/>
    </location>
</feature>
<dbReference type="AlphaFoldDB" id="A0A5C8P1F9"/>
<feature type="chain" id="PRO_5022666312" evidence="5">
    <location>
        <begin position="26"/>
        <end position="416"/>
    </location>
</feature>
<dbReference type="PANTHER" id="PTHR30483:SF37">
    <property type="entry name" value="ABC TRANSPORTER SUBSTRATE-BINDING PROTEIN"/>
    <property type="match status" value="1"/>
</dbReference>
<comment type="caution">
    <text evidence="7">The sequence shown here is derived from an EMBL/GenBank/DDBJ whole genome shotgun (WGS) entry which is preliminary data.</text>
</comment>
<keyword evidence="4" id="KW-0029">Amino-acid transport</keyword>
<organism evidence="7 8">
    <name type="scientific">Zeimonas arvi</name>
    <dbReference type="NCBI Taxonomy" id="2498847"/>
    <lineage>
        <taxon>Bacteria</taxon>
        <taxon>Pseudomonadati</taxon>
        <taxon>Pseudomonadota</taxon>
        <taxon>Betaproteobacteria</taxon>
        <taxon>Burkholderiales</taxon>
        <taxon>Burkholderiaceae</taxon>
        <taxon>Zeimonas</taxon>
    </lineage>
</organism>
<evidence type="ECO:0000256" key="3">
    <source>
        <dbReference type="ARBA" id="ARBA00022729"/>
    </source>
</evidence>
<protein>
    <submittedName>
        <fullName evidence="7">Branched-chain amino acid ABC transporter substrate-binding protein</fullName>
    </submittedName>
</protein>
<dbReference type="Proteomes" id="UP000321548">
    <property type="component" value="Unassembled WGS sequence"/>
</dbReference>
<accession>A0A5C8P1F9</accession>
<dbReference type="RefSeq" id="WP_147703356.1">
    <property type="nucleotide sequence ID" value="NZ_VDUY01000002.1"/>
</dbReference>
<evidence type="ECO:0000256" key="1">
    <source>
        <dbReference type="ARBA" id="ARBA00010062"/>
    </source>
</evidence>
<dbReference type="OrthoDB" id="5289062at2"/>
<dbReference type="CDD" id="cd06329">
    <property type="entry name" value="PBP1_SBP-like"/>
    <property type="match status" value="1"/>
</dbReference>
<evidence type="ECO:0000259" key="6">
    <source>
        <dbReference type="Pfam" id="PF13458"/>
    </source>
</evidence>
<keyword evidence="3 5" id="KW-0732">Signal</keyword>
<dbReference type="InterPro" id="IPR028082">
    <property type="entry name" value="Peripla_BP_I"/>
</dbReference>
<dbReference type="Gene3D" id="3.40.50.2300">
    <property type="match status" value="2"/>
</dbReference>
<evidence type="ECO:0000256" key="4">
    <source>
        <dbReference type="ARBA" id="ARBA00022970"/>
    </source>
</evidence>
<evidence type="ECO:0000313" key="7">
    <source>
        <dbReference type="EMBL" id="TXL67107.1"/>
    </source>
</evidence>
<dbReference type="InterPro" id="IPR028081">
    <property type="entry name" value="Leu-bd"/>
</dbReference>
<evidence type="ECO:0000256" key="5">
    <source>
        <dbReference type="SAM" id="SignalP"/>
    </source>
</evidence>
<dbReference type="Pfam" id="PF13458">
    <property type="entry name" value="Peripla_BP_6"/>
    <property type="match status" value="1"/>
</dbReference>
<proteinExistence type="inferred from homology"/>
<dbReference type="EMBL" id="VDUY01000002">
    <property type="protein sequence ID" value="TXL67107.1"/>
    <property type="molecule type" value="Genomic_DNA"/>
</dbReference>
<dbReference type="InterPro" id="IPR000709">
    <property type="entry name" value="Leu_Ile_Val-bd"/>
</dbReference>
<gene>
    <name evidence="7" type="ORF">FHP08_05690</name>
</gene>